<dbReference type="RefSeq" id="WP_090874294.1">
    <property type="nucleotide sequence ID" value="NZ_FMXQ01000001.1"/>
</dbReference>
<feature type="transmembrane region" description="Helical" evidence="7">
    <location>
        <begin position="61"/>
        <end position="81"/>
    </location>
</feature>
<dbReference type="EMBL" id="FMXQ01000001">
    <property type="protein sequence ID" value="SDB03033.1"/>
    <property type="molecule type" value="Genomic_DNA"/>
</dbReference>
<feature type="transmembrane region" description="Helical" evidence="7">
    <location>
        <begin position="88"/>
        <end position="107"/>
    </location>
</feature>
<gene>
    <name evidence="8" type="ORF">SAMN02982931_00134</name>
</gene>
<organism evidence="8 9">
    <name type="scientific">Bauldia litoralis</name>
    <dbReference type="NCBI Taxonomy" id="665467"/>
    <lineage>
        <taxon>Bacteria</taxon>
        <taxon>Pseudomonadati</taxon>
        <taxon>Pseudomonadota</taxon>
        <taxon>Alphaproteobacteria</taxon>
        <taxon>Hyphomicrobiales</taxon>
        <taxon>Kaistiaceae</taxon>
        <taxon>Bauldia</taxon>
    </lineage>
</organism>
<dbReference type="PANTHER" id="PTHR33452">
    <property type="entry name" value="OXIDOREDUCTASE CATD-RELATED"/>
    <property type="match status" value="1"/>
</dbReference>
<comment type="subcellular location">
    <subcellularLocation>
        <location evidence="1">Cell membrane</location>
        <topology evidence="1">Multi-pass membrane protein</topology>
    </subcellularLocation>
</comment>
<evidence type="ECO:0000256" key="5">
    <source>
        <dbReference type="ARBA" id="ARBA00022989"/>
    </source>
</evidence>
<dbReference type="Proteomes" id="UP000199071">
    <property type="component" value="Unassembled WGS sequence"/>
</dbReference>
<keyword evidence="4 7" id="KW-0812">Transmembrane</keyword>
<reference evidence="8 9" key="1">
    <citation type="submission" date="2016-10" db="EMBL/GenBank/DDBJ databases">
        <authorList>
            <person name="de Groot N.N."/>
        </authorList>
    </citation>
    <scope>NUCLEOTIDE SEQUENCE [LARGE SCALE GENOMIC DNA]</scope>
    <source>
        <strain evidence="8 9">ATCC 35022</strain>
    </source>
</reference>
<keyword evidence="5 7" id="KW-1133">Transmembrane helix</keyword>
<comment type="similarity">
    <text evidence="2">Belongs to the DoxX family.</text>
</comment>
<evidence type="ECO:0000256" key="2">
    <source>
        <dbReference type="ARBA" id="ARBA00006679"/>
    </source>
</evidence>
<dbReference type="OrthoDB" id="5398343at2"/>
<dbReference type="AlphaFoldDB" id="A0A1G6A4T7"/>
<evidence type="ECO:0000256" key="1">
    <source>
        <dbReference type="ARBA" id="ARBA00004651"/>
    </source>
</evidence>
<keyword evidence="9" id="KW-1185">Reference proteome</keyword>
<evidence type="ECO:0000256" key="3">
    <source>
        <dbReference type="ARBA" id="ARBA00022475"/>
    </source>
</evidence>
<evidence type="ECO:0000256" key="4">
    <source>
        <dbReference type="ARBA" id="ARBA00022692"/>
    </source>
</evidence>
<evidence type="ECO:0000313" key="9">
    <source>
        <dbReference type="Proteomes" id="UP000199071"/>
    </source>
</evidence>
<evidence type="ECO:0000256" key="6">
    <source>
        <dbReference type="ARBA" id="ARBA00023136"/>
    </source>
</evidence>
<keyword evidence="6 7" id="KW-0472">Membrane</keyword>
<accession>A0A1G6A4T7</accession>
<evidence type="ECO:0000256" key="7">
    <source>
        <dbReference type="SAM" id="Phobius"/>
    </source>
</evidence>
<dbReference type="STRING" id="665467.SAMN02982931_00134"/>
<proteinExistence type="inferred from homology"/>
<feature type="transmembrane region" description="Helical" evidence="7">
    <location>
        <begin position="119"/>
        <end position="139"/>
    </location>
</feature>
<name>A0A1G6A4T7_9HYPH</name>
<evidence type="ECO:0000313" key="8">
    <source>
        <dbReference type="EMBL" id="SDB03033.1"/>
    </source>
</evidence>
<dbReference type="GO" id="GO:0005886">
    <property type="term" value="C:plasma membrane"/>
    <property type="evidence" value="ECO:0007669"/>
    <property type="project" value="UniProtKB-SubCell"/>
</dbReference>
<sequence>MRPFIPALVPVYAALSEPVYALTRLTAGAFLVPHGLWKLFGITGSQEEMIAFFQAIGLEPAVPLMLAVGIVEVVGGACIAVGLLTRPAALAAAATTATAALYVHLPLGFYVEPGGVEFSALWAVILLMIAVRGGGRLCVDAWIGREF</sequence>
<dbReference type="InterPro" id="IPR051907">
    <property type="entry name" value="DoxX-like_oxidoreductase"/>
</dbReference>
<protein>
    <submittedName>
        <fullName evidence="8">Putative oxidoreductase</fullName>
    </submittedName>
</protein>
<dbReference type="Pfam" id="PF07681">
    <property type="entry name" value="DoxX"/>
    <property type="match status" value="1"/>
</dbReference>
<dbReference type="PANTHER" id="PTHR33452:SF1">
    <property type="entry name" value="INNER MEMBRANE PROTEIN YPHA-RELATED"/>
    <property type="match status" value="1"/>
</dbReference>
<dbReference type="InterPro" id="IPR032808">
    <property type="entry name" value="DoxX"/>
</dbReference>
<keyword evidence="3" id="KW-1003">Cell membrane</keyword>